<evidence type="ECO:0000313" key="2">
    <source>
        <dbReference type="Proteomes" id="UP000282977"/>
    </source>
</evidence>
<reference evidence="1 2" key="1">
    <citation type="submission" date="2019-01" db="EMBL/GenBank/DDBJ databases">
        <authorList>
            <person name="Chen W.-M."/>
        </authorList>
    </citation>
    <scope>NUCLEOTIDE SEQUENCE [LARGE SCALE GENOMIC DNA]</scope>
    <source>
        <strain evidence="1 2">TLA-22</strain>
    </source>
</reference>
<organism evidence="1 2">
    <name type="scientific">Sphingobium algorifonticola</name>
    <dbReference type="NCBI Taxonomy" id="2008318"/>
    <lineage>
        <taxon>Bacteria</taxon>
        <taxon>Pseudomonadati</taxon>
        <taxon>Pseudomonadota</taxon>
        <taxon>Alphaproteobacteria</taxon>
        <taxon>Sphingomonadales</taxon>
        <taxon>Sphingomonadaceae</taxon>
        <taxon>Sphingobium</taxon>
    </lineage>
</organism>
<evidence type="ECO:0000313" key="1">
    <source>
        <dbReference type="EMBL" id="RVT43114.1"/>
    </source>
</evidence>
<keyword evidence="2" id="KW-1185">Reference proteome</keyword>
<sequence>MIVAEKGGLSGFAAQLRFPFVRRPPIGGAMDFADTYIMYETQGRAVPIVLRGAAIALLQRHFGGPDDAAALIAENRETIDAVAAFLIAENPQWLWSLEIDAETLLRWGRQRDLWHWKPV</sequence>
<gene>
    <name evidence="1" type="ORF">ENE74_00275</name>
</gene>
<comment type="caution">
    <text evidence="1">The sequence shown here is derived from an EMBL/GenBank/DDBJ whole genome shotgun (WGS) entry which is preliminary data.</text>
</comment>
<dbReference type="RefSeq" id="WP_164847331.1">
    <property type="nucleotide sequence ID" value="NZ_RZUL01000001.1"/>
</dbReference>
<proteinExistence type="predicted"/>
<protein>
    <submittedName>
        <fullName evidence="1">Uncharacterized protein</fullName>
    </submittedName>
</protein>
<dbReference type="Proteomes" id="UP000282977">
    <property type="component" value="Unassembled WGS sequence"/>
</dbReference>
<dbReference type="EMBL" id="RZUL01000001">
    <property type="protein sequence ID" value="RVT43114.1"/>
    <property type="molecule type" value="Genomic_DNA"/>
</dbReference>
<name>A0A437JB56_9SPHN</name>
<dbReference type="AlphaFoldDB" id="A0A437JB56"/>
<accession>A0A437JB56</accession>